<dbReference type="GO" id="GO:0008270">
    <property type="term" value="F:zinc ion binding"/>
    <property type="evidence" value="ECO:0007669"/>
    <property type="project" value="UniProtKB-KW"/>
</dbReference>
<dbReference type="Pfam" id="PF01753">
    <property type="entry name" value="zf-MYND"/>
    <property type="match status" value="1"/>
</dbReference>
<sequence length="185" mass="20747">MSSEYVIIQMALDALGIRKDQLFEAEMRGFVCCIWFVGIVTKPIKKGYIMCPNNIADVHERKILESWVCARAADVKENLSHCTIDSCKKISSAVSVKYYSYGSVRVVTYAVHCGTIYCPKMINSGYLFGLNTESVTDIPNCLKCNTPLIANIKTCKGCNLVNYCNLTCQKAHWSIHKRKCQLGII</sequence>
<keyword evidence="1" id="KW-0479">Metal-binding</keyword>
<reference evidence="5" key="1">
    <citation type="submission" date="2018-10" db="EMBL/GenBank/DDBJ databases">
        <title>Hidden diversity of soil giant viruses.</title>
        <authorList>
            <person name="Schulz F."/>
            <person name="Alteio L."/>
            <person name="Goudeau D."/>
            <person name="Ryan E.M."/>
            <person name="Malmstrom R.R."/>
            <person name="Blanchard J."/>
            <person name="Woyke T."/>
        </authorList>
    </citation>
    <scope>NUCLEOTIDE SEQUENCE</scope>
    <source>
        <strain evidence="5">HAV1</strain>
    </source>
</reference>
<dbReference type="EMBL" id="MK072321">
    <property type="protein sequence ID" value="AYV81926.1"/>
    <property type="molecule type" value="Genomic_DNA"/>
</dbReference>
<protein>
    <recommendedName>
        <fullName evidence="4">MYND-type domain-containing protein</fullName>
    </recommendedName>
</protein>
<evidence type="ECO:0000259" key="4">
    <source>
        <dbReference type="PROSITE" id="PS50865"/>
    </source>
</evidence>
<keyword evidence="2" id="KW-0863">Zinc-finger</keyword>
<keyword evidence="3" id="KW-0862">Zinc</keyword>
<feature type="domain" description="MYND-type" evidence="4">
    <location>
        <begin position="141"/>
        <end position="180"/>
    </location>
</feature>
<evidence type="ECO:0000256" key="3">
    <source>
        <dbReference type="ARBA" id="ARBA00022833"/>
    </source>
</evidence>
<evidence type="ECO:0000256" key="1">
    <source>
        <dbReference type="ARBA" id="ARBA00022723"/>
    </source>
</evidence>
<evidence type="ECO:0000256" key="2">
    <source>
        <dbReference type="ARBA" id="ARBA00022771"/>
    </source>
</evidence>
<dbReference type="InterPro" id="IPR002893">
    <property type="entry name" value="Znf_MYND"/>
</dbReference>
<dbReference type="Gene3D" id="6.10.140.2220">
    <property type="match status" value="1"/>
</dbReference>
<dbReference type="PROSITE" id="PS01360">
    <property type="entry name" value="ZF_MYND_1"/>
    <property type="match status" value="1"/>
</dbReference>
<gene>
    <name evidence="5" type="ORF">Harvfovirus79_5</name>
</gene>
<name>A0A3G5A3X4_9VIRU</name>
<accession>A0A3G5A3X4</accession>
<dbReference type="SUPFAM" id="SSF144232">
    <property type="entry name" value="HIT/MYND zinc finger-like"/>
    <property type="match status" value="1"/>
</dbReference>
<organism evidence="5">
    <name type="scientific">Harvfovirus sp</name>
    <dbReference type="NCBI Taxonomy" id="2487768"/>
    <lineage>
        <taxon>Viruses</taxon>
        <taxon>Varidnaviria</taxon>
        <taxon>Bamfordvirae</taxon>
        <taxon>Nucleocytoviricota</taxon>
        <taxon>Megaviricetes</taxon>
        <taxon>Imitervirales</taxon>
        <taxon>Mimiviridae</taxon>
        <taxon>Klosneuvirinae</taxon>
    </lineage>
</organism>
<evidence type="ECO:0000313" key="5">
    <source>
        <dbReference type="EMBL" id="AYV81926.1"/>
    </source>
</evidence>
<dbReference type="PROSITE" id="PS50865">
    <property type="entry name" value="ZF_MYND_2"/>
    <property type="match status" value="1"/>
</dbReference>
<proteinExistence type="predicted"/>